<keyword evidence="2" id="KW-0812">Transmembrane</keyword>
<evidence type="ECO:0000313" key="4">
    <source>
        <dbReference type="Proteomes" id="UP001361239"/>
    </source>
</evidence>
<accession>A0ABU8S0R5</accession>
<name>A0ABU8S0R5_9SPHN</name>
<sequence length="310" mass="32698">MAAVALRNEERIGLGVAVVLHVGLVAALLWHPRGAPAVMPPDRIEVTLSDQVAETSTSPEPAAEAAPDIAPTIGEPAPAEPEPAPPEPKPEPPKPQPKAVPPPPAPRPAPAPRPVPKPTSRPQPPKPVAKPTVRPQPRPSAAPARPAARPNATPARPAARPNAAPARPNPRPAGATRVGDDFLKGVPGAQSVARSNSPPAQVAGPQVTASLLGAISRALRPHWQGKVPEGADSEKLITVLRWSLNRDGSLAGRPEVVRQEGITDANRPQAARHAEQAIRAVQLAAPFDLPDEYYNTWKRVTIRFDKRLSQ</sequence>
<organism evidence="3 4">
    <name type="scientific">Novosphingobium anseongense</name>
    <dbReference type="NCBI Taxonomy" id="3133436"/>
    <lineage>
        <taxon>Bacteria</taxon>
        <taxon>Pseudomonadati</taxon>
        <taxon>Pseudomonadota</taxon>
        <taxon>Alphaproteobacteria</taxon>
        <taxon>Sphingomonadales</taxon>
        <taxon>Sphingomonadaceae</taxon>
        <taxon>Novosphingobium</taxon>
    </lineage>
</organism>
<dbReference type="RefSeq" id="WP_339588516.1">
    <property type="nucleotide sequence ID" value="NZ_JBBHJZ010000004.1"/>
</dbReference>
<dbReference type="Proteomes" id="UP001361239">
    <property type="component" value="Unassembled WGS sequence"/>
</dbReference>
<evidence type="ECO:0008006" key="5">
    <source>
        <dbReference type="Google" id="ProtNLM"/>
    </source>
</evidence>
<feature type="transmembrane region" description="Helical" evidence="2">
    <location>
        <begin position="12"/>
        <end position="30"/>
    </location>
</feature>
<feature type="region of interest" description="Disordered" evidence="1">
    <location>
        <begin position="50"/>
        <end position="204"/>
    </location>
</feature>
<keyword evidence="4" id="KW-1185">Reference proteome</keyword>
<dbReference type="EMBL" id="JBBHJZ010000004">
    <property type="protein sequence ID" value="MEJ5978574.1"/>
    <property type="molecule type" value="Genomic_DNA"/>
</dbReference>
<evidence type="ECO:0000313" key="3">
    <source>
        <dbReference type="EMBL" id="MEJ5978574.1"/>
    </source>
</evidence>
<feature type="compositionally biased region" description="Low complexity" evidence="1">
    <location>
        <begin position="141"/>
        <end position="166"/>
    </location>
</feature>
<reference evidence="3 4" key="1">
    <citation type="submission" date="2024-03" db="EMBL/GenBank/DDBJ databases">
        <authorList>
            <person name="Jo J.-H."/>
        </authorList>
    </citation>
    <scope>NUCLEOTIDE SEQUENCE [LARGE SCALE GENOMIC DNA]</scope>
    <source>
        <strain evidence="3 4">PS1R-30</strain>
    </source>
</reference>
<dbReference type="Gene3D" id="3.30.1150.10">
    <property type="match status" value="1"/>
</dbReference>
<protein>
    <recommendedName>
        <fullName evidence="5">Cell division and transport-associated protein TolA</fullName>
    </recommendedName>
</protein>
<feature type="compositionally biased region" description="Pro residues" evidence="1">
    <location>
        <begin position="78"/>
        <end position="140"/>
    </location>
</feature>
<evidence type="ECO:0000256" key="1">
    <source>
        <dbReference type="SAM" id="MobiDB-lite"/>
    </source>
</evidence>
<feature type="compositionally biased region" description="Low complexity" evidence="1">
    <location>
        <begin position="53"/>
        <end position="77"/>
    </location>
</feature>
<keyword evidence="2" id="KW-0472">Membrane</keyword>
<comment type="caution">
    <text evidence="3">The sequence shown here is derived from an EMBL/GenBank/DDBJ whole genome shotgun (WGS) entry which is preliminary data.</text>
</comment>
<keyword evidence="2" id="KW-1133">Transmembrane helix</keyword>
<gene>
    <name evidence="3" type="ORF">WG901_18120</name>
</gene>
<proteinExistence type="predicted"/>
<evidence type="ECO:0000256" key="2">
    <source>
        <dbReference type="SAM" id="Phobius"/>
    </source>
</evidence>